<dbReference type="EMBL" id="CP054856">
    <property type="protein sequence ID" value="QVM84914.1"/>
    <property type="molecule type" value="Genomic_DNA"/>
</dbReference>
<dbReference type="InterPro" id="IPR019734">
    <property type="entry name" value="TPR_rpt"/>
</dbReference>
<evidence type="ECO:0000313" key="4">
    <source>
        <dbReference type="Proteomes" id="UP000677126"/>
    </source>
</evidence>
<organism evidence="3 4">
    <name type="scientific">Novosphingobium decolorationis</name>
    <dbReference type="NCBI Taxonomy" id="2698673"/>
    <lineage>
        <taxon>Bacteria</taxon>
        <taxon>Pseudomonadati</taxon>
        <taxon>Pseudomonadota</taxon>
        <taxon>Alphaproteobacteria</taxon>
        <taxon>Sphingomonadales</taxon>
        <taxon>Sphingomonadaceae</taxon>
        <taxon>Novosphingobium</taxon>
    </lineage>
</organism>
<dbReference type="Proteomes" id="UP000677126">
    <property type="component" value="Chromosome"/>
</dbReference>
<reference evidence="3 4" key="1">
    <citation type="journal article" date="2021" name="Int. J. Syst. Evol. Microbiol.">
        <title>Novosphingobium decolorationis sp. nov., an aniline blue-decolourizing bacterium isolated from East Pacific sediment.</title>
        <authorList>
            <person name="Chen X."/>
            <person name="Dong B."/>
            <person name="Chen T."/>
            <person name="Ren N."/>
            <person name="Wang J."/>
            <person name="Xu Y."/>
            <person name="Yang J."/>
            <person name="Zhu S."/>
            <person name="Chen J."/>
        </authorList>
    </citation>
    <scope>NUCLEOTIDE SEQUENCE [LARGE SCALE GENOMIC DNA]</scope>
    <source>
        <strain evidence="3 4">502str22</strain>
    </source>
</reference>
<sequence length="965" mass="101719">MRIGVRIAAAAWAAFMALPASAACSGPVAEPAPQTPLEEAFARALARDRYADSAGQANDWRALLARAERAGGVGARWDVRGQTRLAWSLDYSDQAEAALEVGERTLVQIAQAGLTGSALEAEALTVMATILTDTKQIARAEDSARRALVLAEATSGAQSAAASFAHNGLGTVAYAQGRYSEAEREYGIAADLAARCQDPADPAVVNQMASHAGTLFMVGQLEAALAEAKRAANHAAAHLPEDSPLQTLALGNLGAILLTTGRYAEAQKALARVVELEGTYQAESWHYRAISLSNYAGVLRRLGRLEEAETLWLEAAQFHERASIGRDPASASFPLRNAADAAQERGDLAVARERRDAAVAIVDKALPEDDPERARTHMERALTRLAQGNAQGALAEAVPAMTVLRSRFEADDVRRMPLEIGEARILAALGRQEEAWARVQSVAQRLETRLLDAAASRGDLVRFAPTFAPGFAVAADLALRTGREEAAFRYLQLANMSDIVVVTREVAARAAAANAQTADLVRNFQDRLYRRRALERENSFALSAGEGPRAARLAAEIAANDTEIAALGTRLAREVPSLRTLGSPEPVALADYRAGLAPDEALVAPLLLEDHVVTILVTREGLAWGQSAQPRSTVRGQLRTLRASLDPASPRAIAGEPPVFAYEAAHGLYQALFPDELAEILASHRDLVYFAGGDLAGLPPALLVRESVGRDGGQVDPGQVAWLVREHSVRVAPSLLMGEQASRSEAGRRRFLGVGASVRGPSGSAGVDLSDLAPLPGAARELEALASVFGQDRATLLVGEEAREEALAALPLEDYDILAFAVHGLAGGTRAGLEEPALVLAPGRGEGAAADGLLMASEVMRLRLDADWVILSACDTASGGAPGAPIFAGLAAAFLHAGARSLLVSHWPVRDDVAAQLVVRAVEEHARGRAAARALQSAQLELIAGRGPEGAAQPGNWAAMVLVGH</sequence>
<evidence type="ECO:0000313" key="3">
    <source>
        <dbReference type="EMBL" id="QVM84914.1"/>
    </source>
</evidence>
<evidence type="ECO:0000256" key="1">
    <source>
        <dbReference type="SAM" id="SignalP"/>
    </source>
</evidence>
<name>A0ABX8E7D0_9SPHN</name>
<dbReference type="PROSITE" id="PS51257">
    <property type="entry name" value="PROKAR_LIPOPROTEIN"/>
    <property type="match status" value="1"/>
</dbReference>
<accession>A0ABX8E7D0</accession>
<dbReference type="Gene3D" id="1.25.40.10">
    <property type="entry name" value="Tetratricopeptide repeat domain"/>
    <property type="match status" value="2"/>
</dbReference>
<feature type="signal peptide" evidence="1">
    <location>
        <begin position="1"/>
        <end position="22"/>
    </location>
</feature>
<protein>
    <submittedName>
        <fullName evidence="3">CHAT domain-containing protein</fullName>
    </submittedName>
</protein>
<dbReference type="SUPFAM" id="SSF48452">
    <property type="entry name" value="TPR-like"/>
    <property type="match status" value="3"/>
</dbReference>
<dbReference type="PANTHER" id="PTHR10098">
    <property type="entry name" value="RAPSYN-RELATED"/>
    <property type="match status" value="1"/>
</dbReference>
<proteinExistence type="predicted"/>
<evidence type="ECO:0000259" key="2">
    <source>
        <dbReference type="Pfam" id="PF12770"/>
    </source>
</evidence>
<keyword evidence="4" id="KW-1185">Reference proteome</keyword>
<dbReference type="RefSeq" id="WP_213500618.1">
    <property type="nucleotide sequence ID" value="NZ_CP054856.1"/>
</dbReference>
<feature type="domain" description="CHAT" evidence="2">
    <location>
        <begin position="664"/>
        <end position="964"/>
    </location>
</feature>
<gene>
    <name evidence="3" type="ORF">HT578_15550</name>
</gene>
<feature type="chain" id="PRO_5047152627" evidence="1">
    <location>
        <begin position="23"/>
        <end position="965"/>
    </location>
</feature>
<dbReference type="Pfam" id="PF12770">
    <property type="entry name" value="CHAT"/>
    <property type="match status" value="1"/>
</dbReference>
<keyword evidence="1" id="KW-0732">Signal</keyword>
<dbReference type="SMART" id="SM00028">
    <property type="entry name" value="TPR"/>
    <property type="match status" value="4"/>
</dbReference>
<dbReference type="PANTHER" id="PTHR10098:SF108">
    <property type="entry name" value="TETRATRICOPEPTIDE REPEAT PROTEIN 28"/>
    <property type="match status" value="1"/>
</dbReference>
<dbReference type="InterPro" id="IPR011990">
    <property type="entry name" value="TPR-like_helical_dom_sf"/>
</dbReference>
<dbReference type="InterPro" id="IPR024983">
    <property type="entry name" value="CHAT_dom"/>
</dbReference>